<comment type="similarity">
    <text evidence="1 5">Belongs to the Fmt family.</text>
</comment>
<dbReference type="PANTHER" id="PTHR11138">
    <property type="entry name" value="METHIONYL-TRNA FORMYLTRANSFERASE"/>
    <property type="match status" value="1"/>
</dbReference>
<dbReference type="SUPFAM" id="SSF53328">
    <property type="entry name" value="Formyltransferase"/>
    <property type="match status" value="1"/>
</dbReference>
<dbReference type="Gene3D" id="3.40.50.12230">
    <property type="match status" value="1"/>
</dbReference>
<dbReference type="InterPro" id="IPR044135">
    <property type="entry name" value="Met-tRNA-FMT_C"/>
</dbReference>
<evidence type="ECO:0000256" key="2">
    <source>
        <dbReference type="ARBA" id="ARBA00012261"/>
    </source>
</evidence>
<dbReference type="GO" id="GO:0004479">
    <property type="term" value="F:methionyl-tRNA formyltransferase activity"/>
    <property type="evidence" value="ECO:0007669"/>
    <property type="project" value="UniProtKB-UniRule"/>
</dbReference>
<dbReference type="EMBL" id="RQFP01000014">
    <property type="protein sequence ID" value="TGK91663.1"/>
    <property type="molecule type" value="Genomic_DNA"/>
</dbReference>
<feature type="binding site" evidence="5">
    <location>
        <begin position="112"/>
        <end position="115"/>
    </location>
    <ligand>
        <name>(6S)-5,6,7,8-tetrahydrofolate</name>
        <dbReference type="ChEBI" id="CHEBI:57453"/>
    </ligand>
</feature>
<evidence type="ECO:0000313" key="8">
    <source>
        <dbReference type="EMBL" id="TGK91663.1"/>
    </source>
</evidence>
<protein>
    <recommendedName>
        <fullName evidence="2 5">Methionyl-tRNA formyltransferase</fullName>
        <ecNumber evidence="2 5">2.1.2.9</ecNumber>
    </recommendedName>
</protein>
<dbReference type="SUPFAM" id="SSF50486">
    <property type="entry name" value="FMT C-terminal domain-like"/>
    <property type="match status" value="1"/>
</dbReference>
<dbReference type="Pfam" id="PF00551">
    <property type="entry name" value="Formyl_trans_N"/>
    <property type="match status" value="1"/>
</dbReference>
<evidence type="ECO:0000256" key="1">
    <source>
        <dbReference type="ARBA" id="ARBA00010699"/>
    </source>
</evidence>
<keyword evidence="4 5" id="KW-0648">Protein biosynthesis</keyword>
<proteinExistence type="inferred from homology"/>
<name>A0A2M9Y291_9LEPT</name>
<evidence type="ECO:0000313" key="9">
    <source>
        <dbReference type="Proteomes" id="UP000297891"/>
    </source>
</evidence>
<dbReference type="CDD" id="cd08704">
    <property type="entry name" value="Met_tRNA_FMT_C"/>
    <property type="match status" value="1"/>
</dbReference>
<dbReference type="OrthoDB" id="9802815at2"/>
<comment type="function">
    <text evidence="5">Attaches a formyl group to the free amino group of methionyl-tRNA(fMet). The formyl group appears to play a dual role in the initiator identity of N-formylmethionyl-tRNA by promoting its recognition by IF2 and preventing the misappropriation of this tRNA by the elongation apparatus.</text>
</comment>
<evidence type="ECO:0000256" key="5">
    <source>
        <dbReference type="HAMAP-Rule" id="MF_00182"/>
    </source>
</evidence>
<feature type="domain" description="Formyl transferase C-terminal" evidence="7">
    <location>
        <begin position="208"/>
        <end position="313"/>
    </location>
</feature>
<keyword evidence="9" id="KW-1185">Reference proteome</keyword>
<accession>A0A2M9Y291</accession>
<evidence type="ECO:0000259" key="6">
    <source>
        <dbReference type="Pfam" id="PF00551"/>
    </source>
</evidence>
<dbReference type="RefSeq" id="WP_100790089.1">
    <property type="nucleotide sequence ID" value="NZ_NPDQ01000003.1"/>
</dbReference>
<dbReference type="InterPro" id="IPR011034">
    <property type="entry name" value="Formyl_transferase-like_C_sf"/>
</dbReference>
<dbReference type="InterPro" id="IPR041711">
    <property type="entry name" value="Met-tRNA-FMT_N"/>
</dbReference>
<dbReference type="Pfam" id="PF02911">
    <property type="entry name" value="Formyl_trans_C"/>
    <property type="match status" value="1"/>
</dbReference>
<dbReference type="Proteomes" id="UP000297891">
    <property type="component" value="Unassembled WGS sequence"/>
</dbReference>
<dbReference type="HAMAP" id="MF_00182">
    <property type="entry name" value="Formyl_trans"/>
    <property type="match status" value="1"/>
</dbReference>
<dbReference type="InterPro" id="IPR005793">
    <property type="entry name" value="Formyl_trans_C"/>
</dbReference>
<dbReference type="GO" id="GO:0005829">
    <property type="term" value="C:cytosol"/>
    <property type="evidence" value="ECO:0007669"/>
    <property type="project" value="TreeGrafter"/>
</dbReference>
<dbReference type="CDD" id="cd08646">
    <property type="entry name" value="FMT_core_Met-tRNA-FMT_N"/>
    <property type="match status" value="1"/>
</dbReference>
<dbReference type="PANTHER" id="PTHR11138:SF5">
    <property type="entry name" value="METHIONYL-TRNA FORMYLTRANSFERASE, MITOCHONDRIAL"/>
    <property type="match status" value="1"/>
</dbReference>
<comment type="caution">
    <text evidence="8">The sequence shown here is derived from an EMBL/GenBank/DDBJ whole genome shotgun (WGS) entry which is preliminary data.</text>
</comment>
<dbReference type="InterPro" id="IPR002376">
    <property type="entry name" value="Formyl_transf_N"/>
</dbReference>
<evidence type="ECO:0000256" key="3">
    <source>
        <dbReference type="ARBA" id="ARBA00022679"/>
    </source>
</evidence>
<dbReference type="EC" id="2.1.2.9" evidence="2 5"/>
<evidence type="ECO:0000256" key="4">
    <source>
        <dbReference type="ARBA" id="ARBA00022917"/>
    </source>
</evidence>
<feature type="domain" description="Formyl transferase N-terminal" evidence="6">
    <location>
        <begin position="8"/>
        <end position="181"/>
    </location>
</feature>
<reference evidence="8" key="1">
    <citation type="journal article" date="2019" name="PLoS Negl. Trop. Dis.">
        <title>Revisiting the worldwide diversity of Leptospira species in the environment.</title>
        <authorList>
            <person name="Vincent A.T."/>
            <person name="Schiettekatte O."/>
            <person name="Bourhy P."/>
            <person name="Veyrier F.J."/>
            <person name="Picardeau M."/>
        </authorList>
    </citation>
    <scope>NUCLEOTIDE SEQUENCE [LARGE SCALE GENOMIC DNA]</scope>
    <source>
        <strain evidence="8">201800277</strain>
    </source>
</reference>
<sequence length="322" mass="35573">MKLSIGYFGSPEHSKELLSMLLEAGITVDFVVTNIDKPVGRKQIITPTPVKELALAKGIPVIQSPKLRTDEETQKKILSFGSPVHIVYAYGSIVPENVFQDPKFGSINLHGSLLPKYRGASPVQSFLLSGEEDSGFTIQFLAKEVDSGDIISQKSWQIKTEETTGSLLESITKKGGEELIRLLKKLESEDTPWDSHPQNASEATHCKKITAADRPVQWSDSATKIHNRIRALYPDPLATTVFREKRVILISSFLPDSSLEPISIPEGLHPGSFFLYQKKRLFCLCGDGNLLGIDTLQPEGKKPMKGFEFFNGARVLAGESFT</sequence>
<evidence type="ECO:0000259" key="7">
    <source>
        <dbReference type="Pfam" id="PF02911"/>
    </source>
</evidence>
<dbReference type="InterPro" id="IPR036477">
    <property type="entry name" value="Formyl_transf_N_sf"/>
</dbReference>
<dbReference type="AlphaFoldDB" id="A0A2M9Y291"/>
<dbReference type="NCBIfam" id="TIGR00460">
    <property type="entry name" value="fmt"/>
    <property type="match status" value="1"/>
</dbReference>
<gene>
    <name evidence="5 8" type="primary">fmt</name>
    <name evidence="8" type="ORF">EHQ30_15780</name>
</gene>
<organism evidence="8 9">
    <name type="scientific">Leptospira brenneri</name>
    <dbReference type="NCBI Taxonomy" id="2023182"/>
    <lineage>
        <taxon>Bacteria</taxon>
        <taxon>Pseudomonadati</taxon>
        <taxon>Spirochaetota</taxon>
        <taxon>Spirochaetia</taxon>
        <taxon>Leptospirales</taxon>
        <taxon>Leptospiraceae</taxon>
        <taxon>Leptospira</taxon>
    </lineage>
</organism>
<dbReference type="InterPro" id="IPR005794">
    <property type="entry name" value="Fmt"/>
</dbReference>
<comment type="catalytic activity">
    <reaction evidence="5">
        <text>L-methionyl-tRNA(fMet) + (6R)-10-formyltetrahydrofolate = N-formyl-L-methionyl-tRNA(fMet) + (6S)-5,6,7,8-tetrahydrofolate + H(+)</text>
        <dbReference type="Rhea" id="RHEA:24380"/>
        <dbReference type="Rhea" id="RHEA-COMP:9952"/>
        <dbReference type="Rhea" id="RHEA-COMP:9953"/>
        <dbReference type="ChEBI" id="CHEBI:15378"/>
        <dbReference type="ChEBI" id="CHEBI:57453"/>
        <dbReference type="ChEBI" id="CHEBI:78530"/>
        <dbReference type="ChEBI" id="CHEBI:78844"/>
        <dbReference type="ChEBI" id="CHEBI:195366"/>
        <dbReference type="EC" id="2.1.2.9"/>
    </reaction>
</comment>
<keyword evidence="3 5" id="KW-0808">Transferase</keyword>